<evidence type="ECO:0000313" key="3">
    <source>
        <dbReference type="Proteomes" id="UP000199034"/>
    </source>
</evidence>
<dbReference type="EMBL" id="FMZM01000011">
    <property type="protein sequence ID" value="SDD80034.1"/>
    <property type="molecule type" value="Genomic_DNA"/>
</dbReference>
<dbReference type="AlphaFoldDB" id="A0A1G6XPA9"/>
<keyword evidence="3" id="KW-1185">Reference proteome</keyword>
<proteinExistence type="predicted"/>
<protein>
    <submittedName>
        <fullName evidence="2">Uncharacterized protein</fullName>
    </submittedName>
</protein>
<dbReference type="Proteomes" id="UP000199034">
    <property type="component" value="Unassembled WGS sequence"/>
</dbReference>
<dbReference type="STRING" id="1045774.SAMN05421872_11127"/>
<evidence type="ECO:0000256" key="1">
    <source>
        <dbReference type="SAM" id="MobiDB-lite"/>
    </source>
</evidence>
<evidence type="ECO:0000313" key="2">
    <source>
        <dbReference type="EMBL" id="SDD80034.1"/>
    </source>
</evidence>
<dbReference type="RefSeq" id="WP_090859706.1">
    <property type="nucleotide sequence ID" value="NZ_FMZM01000011.1"/>
</dbReference>
<gene>
    <name evidence="2" type="ORF">SAMN05421872_11127</name>
</gene>
<organism evidence="2 3">
    <name type="scientific">Nocardioides lianchengensis</name>
    <dbReference type="NCBI Taxonomy" id="1045774"/>
    <lineage>
        <taxon>Bacteria</taxon>
        <taxon>Bacillati</taxon>
        <taxon>Actinomycetota</taxon>
        <taxon>Actinomycetes</taxon>
        <taxon>Propionibacteriales</taxon>
        <taxon>Nocardioidaceae</taxon>
        <taxon>Nocardioides</taxon>
    </lineage>
</organism>
<sequence length="60" mass="5997">MMLVIALVIVCWIILPLPVAVAVGRSFNAGNRGPVPPSYGPDGVDAAAGGTPDRPGDLAA</sequence>
<feature type="region of interest" description="Disordered" evidence="1">
    <location>
        <begin position="28"/>
        <end position="60"/>
    </location>
</feature>
<name>A0A1G6XPA9_9ACTN</name>
<reference evidence="2 3" key="1">
    <citation type="submission" date="2016-10" db="EMBL/GenBank/DDBJ databases">
        <authorList>
            <person name="de Groot N.N."/>
        </authorList>
    </citation>
    <scope>NUCLEOTIDE SEQUENCE [LARGE SCALE GENOMIC DNA]</scope>
    <source>
        <strain evidence="2 3">CGMCC 4.6858</strain>
    </source>
</reference>
<accession>A0A1G6XPA9</accession>